<dbReference type="Proteomes" id="UP000007266">
    <property type="component" value="Linkage group 4"/>
</dbReference>
<name>D2A2V3_TRICA</name>
<protein>
    <submittedName>
        <fullName evidence="1">Uncharacterized protein</fullName>
    </submittedName>
</protein>
<accession>D2A2V3</accession>
<dbReference type="AlphaFoldDB" id="D2A2V3"/>
<dbReference type="HOGENOM" id="CLU_1888465_0_0_1"/>
<reference evidence="1 2" key="1">
    <citation type="journal article" date="2008" name="Nature">
        <title>The genome of the model beetle and pest Tribolium castaneum.</title>
        <authorList>
            <consortium name="Tribolium Genome Sequencing Consortium"/>
            <person name="Richards S."/>
            <person name="Gibbs R.A."/>
            <person name="Weinstock G.M."/>
            <person name="Brown S.J."/>
            <person name="Denell R."/>
            <person name="Beeman R.W."/>
            <person name="Gibbs R."/>
            <person name="Beeman R.W."/>
            <person name="Brown S.J."/>
            <person name="Bucher G."/>
            <person name="Friedrich M."/>
            <person name="Grimmelikhuijzen C.J."/>
            <person name="Klingler M."/>
            <person name="Lorenzen M."/>
            <person name="Richards S."/>
            <person name="Roth S."/>
            <person name="Schroder R."/>
            <person name="Tautz D."/>
            <person name="Zdobnov E.M."/>
            <person name="Muzny D."/>
            <person name="Gibbs R.A."/>
            <person name="Weinstock G.M."/>
            <person name="Attaway T."/>
            <person name="Bell S."/>
            <person name="Buhay C.J."/>
            <person name="Chandrabose M.N."/>
            <person name="Chavez D."/>
            <person name="Clerk-Blankenburg K.P."/>
            <person name="Cree A."/>
            <person name="Dao M."/>
            <person name="Davis C."/>
            <person name="Chacko J."/>
            <person name="Dinh H."/>
            <person name="Dugan-Rocha S."/>
            <person name="Fowler G."/>
            <person name="Garner T.T."/>
            <person name="Garnes J."/>
            <person name="Gnirke A."/>
            <person name="Hawes A."/>
            <person name="Hernandez J."/>
            <person name="Hines S."/>
            <person name="Holder M."/>
            <person name="Hume J."/>
            <person name="Jhangiani S.N."/>
            <person name="Joshi V."/>
            <person name="Khan Z.M."/>
            <person name="Jackson L."/>
            <person name="Kovar C."/>
            <person name="Kowis A."/>
            <person name="Lee S."/>
            <person name="Lewis L.R."/>
            <person name="Margolis J."/>
            <person name="Morgan M."/>
            <person name="Nazareth L.V."/>
            <person name="Nguyen N."/>
            <person name="Okwuonu G."/>
            <person name="Parker D."/>
            <person name="Richards S."/>
            <person name="Ruiz S.J."/>
            <person name="Santibanez J."/>
            <person name="Savard J."/>
            <person name="Scherer S.E."/>
            <person name="Schneider B."/>
            <person name="Sodergren E."/>
            <person name="Tautz D."/>
            <person name="Vattahil S."/>
            <person name="Villasana D."/>
            <person name="White C.S."/>
            <person name="Wright R."/>
            <person name="Park Y."/>
            <person name="Beeman R.W."/>
            <person name="Lord J."/>
            <person name="Oppert B."/>
            <person name="Lorenzen M."/>
            <person name="Brown S."/>
            <person name="Wang L."/>
            <person name="Savard J."/>
            <person name="Tautz D."/>
            <person name="Richards S."/>
            <person name="Weinstock G."/>
            <person name="Gibbs R.A."/>
            <person name="Liu Y."/>
            <person name="Worley K."/>
            <person name="Weinstock G."/>
            <person name="Elsik C.G."/>
            <person name="Reese J.T."/>
            <person name="Elhaik E."/>
            <person name="Landan G."/>
            <person name="Graur D."/>
            <person name="Arensburger P."/>
            <person name="Atkinson P."/>
            <person name="Beeman R.W."/>
            <person name="Beidler J."/>
            <person name="Brown S.J."/>
            <person name="Demuth J.P."/>
            <person name="Drury D.W."/>
            <person name="Du Y.Z."/>
            <person name="Fujiwara H."/>
            <person name="Lorenzen M."/>
            <person name="Maselli V."/>
            <person name="Osanai M."/>
            <person name="Park Y."/>
            <person name="Robertson H.M."/>
            <person name="Tu Z."/>
            <person name="Wang J.J."/>
            <person name="Wang S."/>
            <person name="Richards S."/>
            <person name="Song H."/>
            <person name="Zhang L."/>
            <person name="Sodergren E."/>
            <person name="Werner D."/>
            <person name="Stanke M."/>
            <person name="Morgenstern B."/>
            <person name="Solovyev V."/>
            <person name="Kosarev P."/>
            <person name="Brown G."/>
            <person name="Chen H.C."/>
            <person name="Ermolaeva O."/>
            <person name="Hlavina W."/>
            <person name="Kapustin Y."/>
            <person name="Kiryutin B."/>
            <person name="Kitts P."/>
            <person name="Maglott D."/>
            <person name="Pruitt K."/>
            <person name="Sapojnikov V."/>
            <person name="Souvorov A."/>
            <person name="Mackey A.J."/>
            <person name="Waterhouse R.M."/>
            <person name="Wyder S."/>
            <person name="Zdobnov E.M."/>
            <person name="Zdobnov E.M."/>
            <person name="Wyder S."/>
            <person name="Kriventseva E.V."/>
            <person name="Kadowaki T."/>
            <person name="Bork P."/>
            <person name="Aranda M."/>
            <person name="Bao R."/>
            <person name="Beermann A."/>
            <person name="Berns N."/>
            <person name="Bolognesi R."/>
            <person name="Bonneton F."/>
            <person name="Bopp D."/>
            <person name="Brown S.J."/>
            <person name="Bucher G."/>
            <person name="Butts T."/>
            <person name="Chaumot A."/>
            <person name="Denell R.E."/>
            <person name="Ferrier D.E."/>
            <person name="Friedrich M."/>
            <person name="Gordon C.M."/>
            <person name="Jindra M."/>
            <person name="Klingler M."/>
            <person name="Lan Q."/>
            <person name="Lattorff H.M."/>
            <person name="Laudet V."/>
            <person name="von Levetsow C."/>
            <person name="Liu Z."/>
            <person name="Lutz R."/>
            <person name="Lynch J.A."/>
            <person name="da Fonseca R.N."/>
            <person name="Posnien N."/>
            <person name="Reuter R."/>
            <person name="Roth S."/>
            <person name="Savard J."/>
            <person name="Schinko J.B."/>
            <person name="Schmitt C."/>
            <person name="Schoppmeier M."/>
            <person name="Schroder R."/>
            <person name="Shippy T.D."/>
            <person name="Simonnet F."/>
            <person name="Marques-Souza H."/>
            <person name="Tautz D."/>
            <person name="Tomoyasu Y."/>
            <person name="Trauner J."/>
            <person name="Van der Zee M."/>
            <person name="Vervoort M."/>
            <person name="Wittkopp N."/>
            <person name="Wimmer E.A."/>
            <person name="Yang X."/>
            <person name="Jones A.K."/>
            <person name="Sattelle D.B."/>
            <person name="Ebert P.R."/>
            <person name="Nelson D."/>
            <person name="Scott J.G."/>
            <person name="Beeman R.W."/>
            <person name="Muthukrishnan S."/>
            <person name="Kramer K.J."/>
            <person name="Arakane Y."/>
            <person name="Beeman R.W."/>
            <person name="Zhu Q."/>
            <person name="Hogenkamp D."/>
            <person name="Dixit R."/>
            <person name="Oppert B."/>
            <person name="Jiang H."/>
            <person name="Zou Z."/>
            <person name="Marshall J."/>
            <person name="Elpidina E."/>
            <person name="Vinokurov K."/>
            <person name="Oppert C."/>
            <person name="Zou Z."/>
            <person name="Evans J."/>
            <person name="Lu Z."/>
            <person name="Zhao P."/>
            <person name="Sumathipala N."/>
            <person name="Altincicek B."/>
            <person name="Vilcinskas A."/>
            <person name="Williams M."/>
            <person name="Hultmark D."/>
            <person name="Hetru C."/>
            <person name="Jiang H."/>
            <person name="Grimmelikhuijzen C.J."/>
            <person name="Hauser F."/>
            <person name="Cazzamali G."/>
            <person name="Williamson M."/>
            <person name="Park Y."/>
            <person name="Li B."/>
            <person name="Tanaka Y."/>
            <person name="Predel R."/>
            <person name="Neupert S."/>
            <person name="Schachtner J."/>
            <person name="Verleyen P."/>
            <person name="Raible F."/>
            <person name="Bork P."/>
            <person name="Friedrich M."/>
            <person name="Walden K.K."/>
            <person name="Robertson H.M."/>
            <person name="Angeli S."/>
            <person name="Foret S."/>
            <person name="Bucher G."/>
            <person name="Schuetz S."/>
            <person name="Maleszka R."/>
            <person name="Wimmer E.A."/>
            <person name="Beeman R.W."/>
            <person name="Lorenzen M."/>
            <person name="Tomoyasu Y."/>
            <person name="Miller S.C."/>
            <person name="Grossmann D."/>
            <person name="Bucher G."/>
        </authorList>
    </citation>
    <scope>NUCLEOTIDE SEQUENCE [LARGE SCALE GENOMIC DNA]</scope>
    <source>
        <strain evidence="1 2">Georgia GA2</strain>
    </source>
</reference>
<keyword evidence="2" id="KW-1185">Reference proteome</keyword>
<proteinExistence type="predicted"/>
<gene>
    <name evidence="1" type="primary">GLEAN_07621</name>
    <name evidence="1" type="ORF">TcasGA2_TC007621</name>
</gene>
<organism evidence="1 2">
    <name type="scientific">Tribolium castaneum</name>
    <name type="common">Red flour beetle</name>
    <dbReference type="NCBI Taxonomy" id="7070"/>
    <lineage>
        <taxon>Eukaryota</taxon>
        <taxon>Metazoa</taxon>
        <taxon>Ecdysozoa</taxon>
        <taxon>Arthropoda</taxon>
        <taxon>Hexapoda</taxon>
        <taxon>Insecta</taxon>
        <taxon>Pterygota</taxon>
        <taxon>Neoptera</taxon>
        <taxon>Endopterygota</taxon>
        <taxon>Coleoptera</taxon>
        <taxon>Polyphaga</taxon>
        <taxon>Cucujiformia</taxon>
        <taxon>Tenebrionidae</taxon>
        <taxon>Tenebrionidae incertae sedis</taxon>
        <taxon>Tribolium</taxon>
    </lineage>
</organism>
<evidence type="ECO:0000313" key="1">
    <source>
        <dbReference type="EMBL" id="EFA01999.1"/>
    </source>
</evidence>
<dbReference type="InParanoid" id="D2A2V3"/>
<reference evidence="1 2" key="2">
    <citation type="journal article" date="2010" name="Nucleic Acids Res.">
        <title>BeetleBase in 2010: revisions to provide comprehensive genomic information for Tribolium castaneum.</title>
        <authorList>
            <person name="Kim H.S."/>
            <person name="Murphy T."/>
            <person name="Xia J."/>
            <person name="Caragea D."/>
            <person name="Park Y."/>
            <person name="Beeman R.W."/>
            <person name="Lorenzen M.D."/>
            <person name="Butcher S."/>
            <person name="Manak J.R."/>
            <person name="Brown S.J."/>
        </authorList>
    </citation>
    <scope>GENOME REANNOTATION</scope>
    <source>
        <strain evidence="1 2">Georgia GA2</strain>
    </source>
</reference>
<sequence length="135" mass="15486">MNHQRSICIAGNENVISRYDVLCLLPTYVPAMVENEWLVGNSRWLRPIAASPGAECPWNNKAILVIVALTRTTMRQYITMTCQLFYKNKIFPARALPISCSFSFHEGCIELKGRLSHSSHLQYFFDIDPRTKAYD</sequence>
<dbReference type="EMBL" id="KQ971338">
    <property type="protein sequence ID" value="EFA01999.1"/>
    <property type="molecule type" value="Genomic_DNA"/>
</dbReference>
<evidence type="ECO:0000313" key="2">
    <source>
        <dbReference type="Proteomes" id="UP000007266"/>
    </source>
</evidence>